<dbReference type="PANTHER" id="PTHR24321:SF12">
    <property type="entry name" value="SHORT-CHAIN DEHYDROGENASE_REDUCTASE FAMILY, PUTATIVE (AFU_ORTHOLOGUE AFUA_5G14340)-RELATED"/>
    <property type="match status" value="1"/>
</dbReference>
<dbReference type="InterPro" id="IPR002347">
    <property type="entry name" value="SDR_fam"/>
</dbReference>
<dbReference type="PRINTS" id="PR00080">
    <property type="entry name" value="SDRFAMILY"/>
</dbReference>
<evidence type="ECO:0000256" key="2">
    <source>
        <dbReference type="ARBA" id="ARBA00023002"/>
    </source>
</evidence>
<dbReference type="Pfam" id="PF13561">
    <property type="entry name" value="adh_short_C2"/>
    <property type="match status" value="1"/>
</dbReference>
<proteinExistence type="inferred from homology"/>
<dbReference type="Gene3D" id="3.40.50.720">
    <property type="entry name" value="NAD(P)-binding Rossmann-like Domain"/>
    <property type="match status" value="1"/>
</dbReference>
<dbReference type="SUPFAM" id="SSF51735">
    <property type="entry name" value="NAD(P)-binding Rossmann-fold domains"/>
    <property type="match status" value="1"/>
</dbReference>
<protein>
    <submittedName>
        <fullName evidence="3">SDR family NAD(P)-dependent oxidoreductase</fullName>
    </submittedName>
</protein>
<name>A0ABU3P0Q3_9FIRM</name>
<evidence type="ECO:0000256" key="1">
    <source>
        <dbReference type="ARBA" id="ARBA00006484"/>
    </source>
</evidence>
<dbReference type="Proteomes" id="UP001254848">
    <property type="component" value="Unassembled WGS sequence"/>
</dbReference>
<gene>
    <name evidence="3" type="ORF">Q4T40_15375</name>
</gene>
<dbReference type="InterPro" id="IPR036291">
    <property type="entry name" value="NAD(P)-bd_dom_sf"/>
</dbReference>
<comment type="caution">
    <text evidence="3">The sequence shown here is derived from an EMBL/GenBank/DDBJ whole genome shotgun (WGS) entry which is preliminary data.</text>
</comment>
<sequence>MSQDGMLDFEGKMIIVSGASSGIGKACAVTLLEHGATVVGFDTAGATINTARYMHHIVDVSDESDIQAAFEKLGAMQVFGLVNCAGVFAKAKPFYEQTVDEWNRVIGTNLTGTFLLSKYVSKEMIKNSVAGRIVNISCLRSRIFRPNMASYAASKAGVVALTAAMSLDLANSNICVNSVAPGFIYTGMTAAAFDMPEVRKASEDLIPLKRLGQPEDISSVVLFLLSDMAAYINGETIFVDGGYKILK</sequence>
<keyword evidence="4" id="KW-1185">Reference proteome</keyword>
<dbReference type="PANTHER" id="PTHR24321">
    <property type="entry name" value="DEHYDROGENASES, SHORT CHAIN"/>
    <property type="match status" value="1"/>
</dbReference>
<reference evidence="3 4" key="1">
    <citation type="submission" date="2023-07" db="EMBL/GenBank/DDBJ databases">
        <title>The novel representative of Negativicutes class, Anaeroselena agilis gen. nov. sp. nov.</title>
        <authorList>
            <person name="Prokofeva M.I."/>
            <person name="Elcheninov A.G."/>
            <person name="Klyukina A."/>
            <person name="Kublanov I.V."/>
            <person name="Frolov E.N."/>
            <person name="Podosokorskaya O.A."/>
        </authorList>
    </citation>
    <scope>NUCLEOTIDE SEQUENCE [LARGE SCALE GENOMIC DNA]</scope>
    <source>
        <strain evidence="3 4">4137-cl</strain>
    </source>
</reference>
<evidence type="ECO:0000313" key="4">
    <source>
        <dbReference type="Proteomes" id="UP001254848"/>
    </source>
</evidence>
<dbReference type="RefSeq" id="WP_413781106.1">
    <property type="nucleotide sequence ID" value="NZ_JAUOZS010000001.1"/>
</dbReference>
<evidence type="ECO:0000313" key="3">
    <source>
        <dbReference type="EMBL" id="MDT8902629.1"/>
    </source>
</evidence>
<dbReference type="PRINTS" id="PR00081">
    <property type="entry name" value="GDHRDH"/>
</dbReference>
<accession>A0ABU3P0Q3</accession>
<comment type="similarity">
    <text evidence="1">Belongs to the short-chain dehydrogenases/reductases (SDR) family.</text>
</comment>
<keyword evidence="2" id="KW-0560">Oxidoreductase</keyword>
<dbReference type="EMBL" id="JAUOZS010000001">
    <property type="protein sequence ID" value="MDT8902629.1"/>
    <property type="molecule type" value="Genomic_DNA"/>
</dbReference>
<organism evidence="3 4">
    <name type="scientific">Anaeroselena agilis</name>
    <dbReference type="NCBI Taxonomy" id="3063788"/>
    <lineage>
        <taxon>Bacteria</taxon>
        <taxon>Bacillati</taxon>
        <taxon>Bacillota</taxon>
        <taxon>Negativicutes</taxon>
        <taxon>Acetonemataceae</taxon>
        <taxon>Anaeroselena</taxon>
    </lineage>
</organism>